<dbReference type="InterPro" id="IPR013520">
    <property type="entry name" value="Ribonucl_H"/>
</dbReference>
<evidence type="ECO:0000256" key="3">
    <source>
        <dbReference type="ARBA" id="ARBA00022801"/>
    </source>
</evidence>
<keyword evidence="10" id="KW-1185">Reference proteome</keyword>
<dbReference type="SMART" id="SM00491">
    <property type="entry name" value="HELICc2"/>
    <property type="match status" value="1"/>
</dbReference>
<dbReference type="InterPro" id="IPR036397">
    <property type="entry name" value="RNaseH_sf"/>
</dbReference>
<dbReference type="InterPro" id="IPR006555">
    <property type="entry name" value="ATP-dep_Helicase_C"/>
</dbReference>
<keyword evidence="2 6" id="KW-0547">Nucleotide-binding</keyword>
<dbReference type="EC" id="3.1.-.-" evidence="6 7"/>
<comment type="caution">
    <text evidence="9">The sequence shown here is derived from an EMBL/GenBank/DDBJ whole genome shotgun (WGS) entry which is preliminary data.</text>
</comment>
<dbReference type="Pfam" id="PF13307">
    <property type="entry name" value="Helicase_C_2"/>
    <property type="match status" value="1"/>
</dbReference>
<feature type="short sequence motif" description="DEAH box" evidence="6">
    <location>
        <begin position="461"/>
        <end position="464"/>
    </location>
</feature>
<dbReference type="InterPro" id="IPR006310">
    <property type="entry name" value="DinG"/>
</dbReference>
<dbReference type="NCBIfam" id="TIGR01407">
    <property type="entry name" value="dinG_rel"/>
    <property type="match status" value="1"/>
</dbReference>
<dbReference type="SUPFAM" id="SSF52540">
    <property type="entry name" value="P-loop containing nucleoside triphosphate hydrolases"/>
    <property type="match status" value="1"/>
</dbReference>
<dbReference type="InterPro" id="IPR014001">
    <property type="entry name" value="Helicase_ATP-bd"/>
</dbReference>
<dbReference type="SMART" id="SM00479">
    <property type="entry name" value="EXOIII"/>
    <property type="match status" value="1"/>
</dbReference>
<evidence type="ECO:0000256" key="2">
    <source>
        <dbReference type="ARBA" id="ARBA00022741"/>
    </source>
</evidence>
<evidence type="ECO:0000256" key="7">
    <source>
        <dbReference type="RuleBase" id="RU364106"/>
    </source>
</evidence>
<evidence type="ECO:0000256" key="4">
    <source>
        <dbReference type="ARBA" id="ARBA00022839"/>
    </source>
</evidence>
<dbReference type="InterPro" id="IPR045028">
    <property type="entry name" value="DinG/Rad3-like"/>
</dbReference>
<dbReference type="Proteomes" id="UP001596549">
    <property type="component" value="Unassembled WGS sequence"/>
</dbReference>
<keyword evidence="9" id="KW-0347">Helicase</keyword>
<gene>
    <name evidence="6 7 9" type="primary">dinG</name>
    <name evidence="9" type="ORF">ACFQPF_02505</name>
</gene>
<dbReference type="CDD" id="cd06127">
    <property type="entry name" value="DEDDh"/>
    <property type="match status" value="1"/>
</dbReference>
<dbReference type="InterPro" id="IPR012337">
    <property type="entry name" value="RNaseH-like_sf"/>
</dbReference>
<dbReference type="Gene3D" id="3.30.420.10">
    <property type="entry name" value="Ribonuclease H-like superfamily/Ribonuclease H"/>
    <property type="match status" value="1"/>
</dbReference>
<feature type="binding site" evidence="6">
    <location>
        <begin position="281"/>
        <end position="288"/>
    </location>
    <ligand>
        <name>ATP</name>
        <dbReference type="ChEBI" id="CHEBI:30616"/>
    </ligand>
</feature>
<comment type="function">
    <text evidence="6 7">3'-5' exonuclease.</text>
</comment>
<dbReference type="GO" id="GO:0003678">
    <property type="term" value="F:DNA helicase activity"/>
    <property type="evidence" value="ECO:0007669"/>
    <property type="project" value="UniProtKB-EC"/>
</dbReference>
<reference evidence="10" key="1">
    <citation type="journal article" date="2019" name="Int. J. Syst. Evol. Microbiol.">
        <title>The Global Catalogue of Microorganisms (GCM) 10K type strain sequencing project: providing services to taxonomists for standard genome sequencing and annotation.</title>
        <authorList>
            <consortium name="The Broad Institute Genomics Platform"/>
            <consortium name="The Broad Institute Genome Sequencing Center for Infectious Disease"/>
            <person name="Wu L."/>
            <person name="Ma J."/>
        </authorList>
    </citation>
    <scope>NUCLEOTIDE SEQUENCE [LARGE SCALE GENOMIC DNA]</scope>
    <source>
        <strain evidence="10">NBRC 106396</strain>
    </source>
</reference>
<protein>
    <recommendedName>
        <fullName evidence="6 7">3'-5' exonuclease DinG</fullName>
        <ecNumber evidence="6 7">3.1.-.-</ecNumber>
    </recommendedName>
</protein>
<evidence type="ECO:0000313" key="9">
    <source>
        <dbReference type="EMBL" id="MFC7370543.1"/>
    </source>
</evidence>
<dbReference type="HAMAP" id="MF_02206">
    <property type="entry name" value="DinG_exonucl"/>
    <property type="match status" value="1"/>
</dbReference>
<evidence type="ECO:0000256" key="1">
    <source>
        <dbReference type="ARBA" id="ARBA00022722"/>
    </source>
</evidence>
<dbReference type="InterPro" id="IPR027417">
    <property type="entry name" value="P-loop_NTPase"/>
</dbReference>
<dbReference type="PANTHER" id="PTHR11472:SF34">
    <property type="entry name" value="REGULATOR OF TELOMERE ELONGATION HELICASE 1"/>
    <property type="match status" value="1"/>
</dbReference>
<dbReference type="EMBL" id="JBHTCP010000004">
    <property type="protein sequence ID" value="MFC7370543.1"/>
    <property type="molecule type" value="Genomic_DNA"/>
</dbReference>
<feature type="domain" description="Helicase ATP-binding" evidence="8">
    <location>
        <begin position="246"/>
        <end position="539"/>
    </location>
</feature>
<dbReference type="Pfam" id="PF00929">
    <property type="entry name" value="RNase_T"/>
    <property type="match status" value="1"/>
</dbReference>
<evidence type="ECO:0000259" key="8">
    <source>
        <dbReference type="PROSITE" id="PS51193"/>
    </source>
</evidence>
<dbReference type="PANTHER" id="PTHR11472">
    <property type="entry name" value="DNA REPAIR DEAD HELICASE RAD3/XP-D SUBFAMILY MEMBER"/>
    <property type="match status" value="1"/>
</dbReference>
<dbReference type="SMART" id="SM00487">
    <property type="entry name" value="DEXDc"/>
    <property type="match status" value="1"/>
</dbReference>
<keyword evidence="3 6" id="KW-0378">Hydrolase</keyword>
<accession>A0ABW2NMV3</accession>
<dbReference type="SUPFAM" id="SSF53098">
    <property type="entry name" value="Ribonuclease H-like"/>
    <property type="match status" value="1"/>
</dbReference>
<keyword evidence="5 6" id="KW-0067">ATP-binding</keyword>
<dbReference type="NCBIfam" id="TIGR00573">
    <property type="entry name" value="dnaq"/>
    <property type="match status" value="1"/>
</dbReference>
<proteinExistence type="inferred from homology"/>
<name>A0ABW2NMV3_9BACL</name>
<comment type="similarity">
    <text evidence="6 7">Belongs to the helicase family. DinG subfamily. Type 2 sub-subfamily.</text>
</comment>
<dbReference type="InterPro" id="IPR014013">
    <property type="entry name" value="Helic_SF1/SF2_ATP-bd_DinG/Rad3"/>
</dbReference>
<evidence type="ECO:0000256" key="6">
    <source>
        <dbReference type="HAMAP-Rule" id="MF_02206"/>
    </source>
</evidence>
<dbReference type="PROSITE" id="PS51193">
    <property type="entry name" value="HELICASE_ATP_BIND_2"/>
    <property type="match status" value="1"/>
</dbReference>
<evidence type="ECO:0000313" key="10">
    <source>
        <dbReference type="Proteomes" id="UP001596549"/>
    </source>
</evidence>
<evidence type="ECO:0000256" key="5">
    <source>
        <dbReference type="ARBA" id="ARBA00022840"/>
    </source>
</evidence>
<keyword evidence="4 6" id="KW-0269">Exonuclease</keyword>
<dbReference type="InterPro" id="IPR006054">
    <property type="entry name" value="DnaQ"/>
</dbReference>
<sequence>MKRRYVVVDLETTGNSPARGDRIIQVGAVCVEDGEIVSRFSSFVQPGISIPPFIEQLTGIDDQMVKGAPTFEEIAPELLQMMDGAYFVAHNVSFDYSFLQGELEAAGYMPLSMPLLDTVELSRILLHDADGYQLNQLADHLGLVHLNPHQADSDAEVTAELLMHLLYKLKQLPVVTLERLEPILKKLQSSTERILSDIIAEKSRVIQDDTGYDFYRQLVLKKVDRPLHEEEDRDAAETTAVLLREKLKQHMVQFEVRESQKTMMETVEHALQNNEHALIEAGTGVGKSLGYLIPGVLHSVRTGRPFVVSTHTVQLQQQILDRDVPLLSRIMPFSFRAAVLKGRSHYLCLRKFEHSLQDTLDDNYDTNLTKAQILVWLTETEHGDVEELNLSSGGRLFWAQVKSDANTCLGIRCPWFSRCFYHRKRREAHGADLIITNHAMLFTDIKSDSQLLPAYKEAVIDEAHHLEEVVSDHFGTQTDYFAFHRLIERLGTTDSSQAASRLLQLANLLELPKSTDVFTDWNDKLNELKQELDEMFRLLKWFVLNGSKSSAPDTGKVYLRYSSEDTGSPAFAPVAEMFDRFSSMVRDMLKRLRLITKAVMEKEDHLNFQQKGFMADLTGLRSDLEEELSSLSHLLTAPGHDEVYWLEADIKGARHAVWLYAKPVEIADILADEFFAKKKSVVMTSATISVRNSFRYMIDRLGLGDFGPVTAQLPSPFHYESQVRLMIPSDLPLISEVDAKTFTSMVSRSLYEIAKVTKGRMLVLFTSYEMLRETHSLFKELADEEELVLIAQGIDSGSRARLTKNFKKFDRAVLFGTSSFWEGIDIPGDSLTCLVIVRLPFSPPDNPVTNARSEKIRAAGGNPFYDLSLPQAIIRFKQGFGRLVRSQSDYGAVFVFDRRITETRYGRSFISSLPKLPVDIKPLHELTSSLSSWLKEKERP</sequence>
<dbReference type="Gene3D" id="3.40.50.300">
    <property type="entry name" value="P-loop containing nucleotide triphosphate hydrolases"/>
    <property type="match status" value="2"/>
</dbReference>
<dbReference type="GO" id="GO:0016787">
    <property type="term" value="F:hydrolase activity"/>
    <property type="evidence" value="ECO:0007669"/>
    <property type="project" value="UniProtKB-KW"/>
</dbReference>
<dbReference type="NCBIfam" id="NF005981">
    <property type="entry name" value="PRK08074.1"/>
    <property type="match status" value="1"/>
</dbReference>
<dbReference type="RefSeq" id="WP_379746039.1">
    <property type="nucleotide sequence ID" value="NZ_JBHTCP010000004.1"/>
</dbReference>
<keyword evidence="1 6" id="KW-0540">Nuclease</keyword>
<organism evidence="9 10">
    <name type="scientific">Fictibacillus iocasae</name>
    <dbReference type="NCBI Taxonomy" id="2715437"/>
    <lineage>
        <taxon>Bacteria</taxon>
        <taxon>Bacillati</taxon>
        <taxon>Bacillota</taxon>
        <taxon>Bacilli</taxon>
        <taxon>Bacillales</taxon>
        <taxon>Fictibacillaceae</taxon>
        <taxon>Fictibacillus</taxon>
    </lineage>
</organism>